<feature type="transmembrane region" description="Helical" evidence="9">
    <location>
        <begin position="406"/>
        <end position="427"/>
    </location>
</feature>
<dbReference type="Gene3D" id="1.20.1250.20">
    <property type="entry name" value="MFS general substrate transporter like domains"/>
    <property type="match status" value="1"/>
</dbReference>
<dbReference type="AlphaFoldDB" id="A5E6T3"/>
<dbReference type="KEGG" id="lel:PVL30_002416"/>
<dbReference type="InterPro" id="IPR036259">
    <property type="entry name" value="MFS_trans_sf"/>
</dbReference>
<accession>A5E6T3</accession>
<dbReference type="Pfam" id="PF07690">
    <property type="entry name" value="MFS_1"/>
    <property type="match status" value="1"/>
</dbReference>
<evidence type="ECO:0000256" key="7">
    <source>
        <dbReference type="SAM" id="Coils"/>
    </source>
</evidence>
<feature type="compositionally biased region" description="Polar residues" evidence="8">
    <location>
        <begin position="616"/>
        <end position="626"/>
    </location>
</feature>
<dbReference type="InterPro" id="IPR011701">
    <property type="entry name" value="MFS"/>
</dbReference>
<evidence type="ECO:0000256" key="5">
    <source>
        <dbReference type="ARBA" id="ARBA00022989"/>
    </source>
</evidence>
<keyword evidence="6 9" id="KW-0472">Membrane</keyword>
<reference evidence="11 12" key="1">
    <citation type="journal article" date="2009" name="Nature">
        <title>Evolution of pathogenicity and sexual reproduction in eight Candida genomes.</title>
        <authorList>
            <person name="Butler G."/>
            <person name="Rasmussen M.D."/>
            <person name="Lin M.F."/>
            <person name="Santos M.A."/>
            <person name="Sakthikumar S."/>
            <person name="Munro C.A."/>
            <person name="Rheinbay E."/>
            <person name="Grabherr M."/>
            <person name="Forche A."/>
            <person name="Reedy J.L."/>
            <person name="Agrafioti I."/>
            <person name="Arnaud M.B."/>
            <person name="Bates S."/>
            <person name="Brown A.J."/>
            <person name="Brunke S."/>
            <person name="Costanzo M.C."/>
            <person name="Fitzpatrick D.A."/>
            <person name="de Groot P.W."/>
            <person name="Harris D."/>
            <person name="Hoyer L.L."/>
            <person name="Hube B."/>
            <person name="Klis F.M."/>
            <person name="Kodira C."/>
            <person name="Lennard N."/>
            <person name="Logue M.E."/>
            <person name="Martin R."/>
            <person name="Neiman A.M."/>
            <person name="Nikolaou E."/>
            <person name="Quail M.A."/>
            <person name="Quinn J."/>
            <person name="Santos M.C."/>
            <person name="Schmitzberger F.F."/>
            <person name="Sherlock G."/>
            <person name="Shah P."/>
            <person name="Silverstein K.A."/>
            <person name="Skrzypek M.S."/>
            <person name="Soll D."/>
            <person name="Staggs R."/>
            <person name="Stansfield I."/>
            <person name="Stumpf M.P."/>
            <person name="Sudbery P.E."/>
            <person name="Srikantha T."/>
            <person name="Zeng Q."/>
            <person name="Berman J."/>
            <person name="Berriman M."/>
            <person name="Heitman J."/>
            <person name="Gow N.A."/>
            <person name="Lorenz M.C."/>
            <person name="Birren B.W."/>
            <person name="Kellis M."/>
            <person name="Cuomo C.A."/>
        </authorList>
    </citation>
    <scope>NUCLEOTIDE SEQUENCE [LARGE SCALE GENOMIC DNA]</scope>
    <source>
        <strain evidence="12">ATCC 11503 / BCRC 21390 / CBS 2605 / JCM 1781 / NBRC 1676 / NRRL YB-4239</strain>
    </source>
</reference>
<dbReference type="PANTHER" id="PTHR23501:SF78">
    <property type="entry name" value="MAJOR FACILITATOR SUPERFAMILY (MFS) PROFILE DOMAIN-CONTAINING PROTEIN-RELATED"/>
    <property type="match status" value="1"/>
</dbReference>
<sequence>MSNPRNNSTTSGSDTIVENYDNNHSYNNHGDDEKHIKFEEAHHITVCERTGPHTPSESIYTVVGEHSLQHKELSEKLDNAQIQSNELATKLGDAHFNQLPAHQIIIILLTLSLANFVSFADQTGITVGLSEIGRDLNAETSINWAGSASLLANTVCQVLFGRLSDIFGRKKVIMTCLMILCVGDIACSVARNGIEFFVFRALAGIGNGGVSSLSMVILSDIVSLKDRGKYQGILGSSVGIGNAVGPFIMAGFIKQSSWRSYYYFLAPLAFCVNIVLFFSLKSNKKLNDVISRKEKFKSIDYFGILTATISLTLILVPLNGGGSTYPWNSPTVIALFTVGGVFFLIFFAIEVKVAKLPMIPMRLFKNLSLCLIYTATFCFGAAYFSFTYYLPYYFSIVKGKDEIHTAIFVLPLVLCQAGMSVVAGQIITFTGRYFYVVISGYALWLTGCCLLLLWTETLPDGINILILLIMGCGVGFSFQPSMVAVQANCKKAERAVAISTRNVLRSLGGCVGIAVGSTIVSNSVLASLKTDKAKLALSQQTIEYIRGHIYDKVDVSVLTAAQTQEIRSIYTDALKNYYYFLIPLMAIALITNLFVKDNGLRSLDEKPESAKRQDLESSASSMTLKP</sequence>
<dbReference type="STRING" id="379508.A5E6T3"/>
<feature type="transmembrane region" description="Helical" evidence="9">
    <location>
        <begin position="261"/>
        <end position="280"/>
    </location>
</feature>
<comment type="subcellular location">
    <subcellularLocation>
        <location evidence="1">Endomembrane system</location>
        <topology evidence="1">Multi-pass membrane protein</topology>
    </subcellularLocation>
</comment>
<evidence type="ECO:0000256" key="6">
    <source>
        <dbReference type="ARBA" id="ARBA00023136"/>
    </source>
</evidence>
<keyword evidence="3" id="KW-0813">Transport</keyword>
<keyword evidence="5 9" id="KW-1133">Transmembrane helix</keyword>
<evidence type="ECO:0000256" key="2">
    <source>
        <dbReference type="ARBA" id="ARBA00008335"/>
    </source>
</evidence>
<evidence type="ECO:0000256" key="3">
    <source>
        <dbReference type="ARBA" id="ARBA00022448"/>
    </source>
</evidence>
<dbReference type="HOGENOM" id="CLU_000960_22_0_1"/>
<dbReference type="OrthoDB" id="10021397at2759"/>
<dbReference type="GeneID" id="5230581"/>
<protein>
    <recommendedName>
        <fullName evidence="10">Major facilitator superfamily (MFS) profile domain-containing protein</fullName>
    </recommendedName>
</protein>
<evidence type="ECO:0000256" key="9">
    <source>
        <dbReference type="SAM" id="Phobius"/>
    </source>
</evidence>
<evidence type="ECO:0000313" key="11">
    <source>
        <dbReference type="EMBL" id="EDK47141.1"/>
    </source>
</evidence>
<feature type="compositionally biased region" description="Polar residues" evidence="8">
    <location>
        <begin position="1"/>
        <end position="28"/>
    </location>
</feature>
<dbReference type="InParanoid" id="A5E6T3"/>
<feature type="transmembrane region" description="Helical" evidence="9">
    <location>
        <begin position="332"/>
        <end position="351"/>
    </location>
</feature>
<keyword evidence="12" id="KW-1185">Reference proteome</keyword>
<evidence type="ECO:0000259" key="10">
    <source>
        <dbReference type="PROSITE" id="PS50850"/>
    </source>
</evidence>
<evidence type="ECO:0000256" key="1">
    <source>
        <dbReference type="ARBA" id="ARBA00004127"/>
    </source>
</evidence>
<feature type="compositionally biased region" description="Basic and acidic residues" evidence="8">
    <location>
        <begin position="605"/>
        <end position="615"/>
    </location>
</feature>
<dbReference type="GO" id="GO:0046943">
    <property type="term" value="F:carboxylic acid transmembrane transporter activity"/>
    <property type="evidence" value="ECO:0007669"/>
    <property type="project" value="UniProtKB-ARBA"/>
</dbReference>
<evidence type="ECO:0000256" key="4">
    <source>
        <dbReference type="ARBA" id="ARBA00022692"/>
    </source>
</evidence>
<evidence type="ECO:0000256" key="8">
    <source>
        <dbReference type="SAM" id="MobiDB-lite"/>
    </source>
</evidence>
<proteinExistence type="inferred from homology"/>
<comment type="similarity">
    <text evidence="2">Belongs to the major facilitator superfamily.</text>
</comment>
<feature type="transmembrane region" description="Helical" evidence="9">
    <location>
        <begin position="506"/>
        <end position="528"/>
    </location>
</feature>
<feature type="transmembrane region" description="Helical" evidence="9">
    <location>
        <begin position="197"/>
        <end position="218"/>
    </location>
</feature>
<feature type="transmembrane region" description="Helical" evidence="9">
    <location>
        <begin position="461"/>
        <end position="485"/>
    </location>
</feature>
<dbReference type="PROSITE" id="PS50850">
    <property type="entry name" value="MFS"/>
    <property type="match status" value="1"/>
</dbReference>
<dbReference type="OMA" id="HLTWRWA"/>
<feature type="transmembrane region" description="Helical" evidence="9">
    <location>
        <begin position="230"/>
        <end position="249"/>
    </location>
</feature>
<keyword evidence="4 9" id="KW-0812">Transmembrane</keyword>
<organism evidence="11 12">
    <name type="scientific">Lodderomyces elongisporus (strain ATCC 11503 / CBS 2605 / JCM 1781 / NBRC 1676 / NRRL YB-4239)</name>
    <name type="common">Yeast</name>
    <name type="synonym">Saccharomyces elongisporus</name>
    <dbReference type="NCBI Taxonomy" id="379508"/>
    <lineage>
        <taxon>Eukaryota</taxon>
        <taxon>Fungi</taxon>
        <taxon>Dikarya</taxon>
        <taxon>Ascomycota</taxon>
        <taxon>Saccharomycotina</taxon>
        <taxon>Pichiomycetes</taxon>
        <taxon>Debaryomycetaceae</taxon>
        <taxon>Candida/Lodderomyces clade</taxon>
        <taxon>Lodderomyces</taxon>
    </lineage>
</organism>
<dbReference type="GO" id="GO:0012505">
    <property type="term" value="C:endomembrane system"/>
    <property type="evidence" value="ECO:0007669"/>
    <property type="project" value="UniProtKB-SubCell"/>
</dbReference>
<evidence type="ECO:0000313" key="12">
    <source>
        <dbReference type="Proteomes" id="UP000001996"/>
    </source>
</evidence>
<feature type="transmembrane region" description="Helical" evidence="9">
    <location>
        <begin position="172"/>
        <end position="191"/>
    </location>
</feature>
<feature type="domain" description="Major facilitator superfamily (MFS) profile" evidence="10">
    <location>
        <begin position="107"/>
        <end position="600"/>
    </location>
</feature>
<dbReference type="PANTHER" id="PTHR23501">
    <property type="entry name" value="MAJOR FACILITATOR SUPERFAMILY"/>
    <property type="match status" value="1"/>
</dbReference>
<dbReference type="eggNOG" id="KOG0254">
    <property type="taxonomic scope" value="Eukaryota"/>
</dbReference>
<feature type="region of interest" description="Disordered" evidence="8">
    <location>
        <begin position="605"/>
        <end position="626"/>
    </location>
</feature>
<dbReference type="Proteomes" id="UP000001996">
    <property type="component" value="Unassembled WGS sequence"/>
</dbReference>
<feature type="transmembrane region" description="Helical" evidence="9">
    <location>
        <begin position="363"/>
        <end position="386"/>
    </location>
</feature>
<dbReference type="FunFam" id="1.20.1720.10:FF:000013">
    <property type="entry name" value="Related to multidrug resistance proteins"/>
    <property type="match status" value="1"/>
</dbReference>
<gene>
    <name evidence="11" type="ORF">LELG_05322</name>
</gene>
<feature type="transmembrane region" description="Helical" evidence="9">
    <location>
        <begin position="301"/>
        <end position="320"/>
    </location>
</feature>
<dbReference type="EMBL" id="CH981532">
    <property type="protein sequence ID" value="EDK47141.1"/>
    <property type="molecule type" value="Genomic_DNA"/>
</dbReference>
<dbReference type="InterPro" id="IPR020846">
    <property type="entry name" value="MFS_dom"/>
</dbReference>
<dbReference type="Gene3D" id="1.20.1720.10">
    <property type="entry name" value="Multidrug resistance protein D"/>
    <property type="match status" value="1"/>
</dbReference>
<feature type="region of interest" description="Disordered" evidence="8">
    <location>
        <begin position="1"/>
        <end position="31"/>
    </location>
</feature>
<keyword evidence="7" id="KW-0175">Coiled coil</keyword>
<dbReference type="SUPFAM" id="SSF103473">
    <property type="entry name" value="MFS general substrate transporter"/>
    <property type="match status" value="1"/>
</dbReference>
<feature type="coiled-coil region" evidence="7">
    <location>
        <begin position="63"/>
        <end position="90"/>
    </location>
</feature>
<feature type="transmembrane region" description="Helical" evidence="9">
    <location>
        <begin position="434"/>
        <end position="455"/>
    </location>
</feature>
<feature type="transmembrane region" description="Helical" evidence="9">
    <location>
        <begin position="577"/>
        <end position="595"/>
    </location>
</feature>
<dbReference type="GO" id="GO:0005886">
    <property type="term" value="C:plasma membrane"/>
    <property type="evidence" value="ECO:0007669"/>
    <property type="project" value="TreeGrafter"/>
</dbReference>
<name>A5E6T3_LODEL</name>